<feature type="domain" description="FAD-binding FR-type" evidence="14">
    <location>
        <begin position="415"/>
        <end position="523"/>
    </location>
</feature>
<keyword evidence="9 11" id="KW-0326">Glycosidase</keyword>
<evidence type="ECO:0000256" key="1">
    <source>
        <dbReference type="ARBA" id="ARBA00001462"/>
    </source>
</evidence>
<evidence type="ECO:0000256" key="4">
    <source>
        <dbReference type="ARBA" id="ARBA00022525"/>
    </source>
</evidence>
<dbReference type="AlphaFoldDB" id="A0A2S6CBH7"/>
<evidence type="ECO:0000256" key="10">
    <source>
        <dbReference type="ARBA" id="ARBA00023326"/>
    </source>
</evidence>
<evidence type="ECO:0000256" key="5">
    <source>
        <dbReference type="ARBA" id="ARBA00022651"/>
    </source>
</evidence>
<dbReference type="InterPro" id="IPR017927">
    <property type="entry name" value="FAD-bd_FR_type"/>
</dbReference>
<evidence type="ECO:0000256" key="6">
    <source>
        <dbReference type="ARBA" id="ARBA00022729"/>
    </source>
</evidence>
<keyword evidence="16" id="KW-1185">Reference proteome</keyword>
<dbReference type="CDD" id="cd06183">
    <property type="entry name" value="cyt_b5_reduct_like"/>
    <property type="match status" value="1"/>
</dbReference>
<evidence type="ECO:0000256" key="2">
    <source>
        <dbReference type="ARBA" id="ARBA00004613"/>
    </source>
</evidence>
<keyword evidence="7 11" id="KW-0378">Hydrolase</keyword>
<organism evidence="15 16">
    <name type="scientific">Cercospora berteroae</name>
    <dbReference type="NCBI Taxonomy" id="357750"/>
    <lineage>
        <taxon>Eukaryota</taxon>
        <taxon>Fungi</taxon>
        <taxon>Dikarya</taxon>
        <taxon>Ascomycota</taxon>
        <taxon>Pezizomycotina</taxon>
        <taxon>Dothideomycetes</taxon>
        <taxon>Dothideomycetidae</taxon>
        <taxon>Mycosphaerellales</taxon>
        <taxon>Mycosphaerellaceae</taxon>
        <taxon>Cercospora</taxon>
    </lineage>
</organism>
<protein>
    <recommendedName>
        <fullName evidence="11">Alpha-L-arabinofuranosidase</fullName>
        <ecNumber evidence="11">3.2.1.55</ecNumber>
    </recommendedName>
</protein>
<dbReference type="GO" id="GO:0046556">
    <property type="term" value="F:alpha-L-arabinofuranosidase activity"/>
    <property type="evidence" value="ECO:0007669"/>
    <property type="project" value="UniProtKB-UniRule"/>
</dbReference>
<evidence type="ECO:0000256" key="7">
    <source>
        <dbReference type="ARBA" id="ARBA00022801"/>
    </source>
</evidence>
<feature type="compositionally biased region" description="Basic and acidic residues" evidence="12">
    <location>
        <begin position="339"/>
        <end position="353"/>
    </location>
</feature>
<evidence type="ECO:0000313" key="16">
    <source>
        <dbReference type="Proteomes" id="UP000237631"/>
    </source>
</evidence>
<keyword evidence="10" id="KW-0624">Polysaccharide degradation</keyword>
<evidence type="ECO:0000259" key="14">
    <source>
        <dbReference type="PROSITE" id="PS51384"/>
    </source>
</evidence>
<proteinExistence type="inferred from homology"/>
<evidence type="ECO:0000256" key="12">
    <source>
        <dbReference type="SAM" id="MobiDB-lite"/>
    </source>
</evidence>
<keyword evidence="5" id="KW-0858">Xylan degradation</keyword>
<evidence type="ECO:0000256" key="9">
    <source>
        <dbReference type="ARBA" id="ARBA00023295"/>
    </source>
</evidence>
<dbReference type="GO" id="GO:0005576">
    <property type="term" value="C:extracellular region"/>
    <property type="evidence" value="ECO:0007669"/>
    <property type="project" value="UniProtKB-SubCell"/>
</dbReference>
<reference evidence="16" key="1">
    <citation type="journal article" date="2017" name="bioRxiv">
        <title>Conservation of a gene cluster reveals novel cercosporin biosynthetic mechanisms and extends production to the genus Colletotrichum.</title>
        <authorList>
            <person name="de Jonge R."/>
            <person name="Ebert M.K."/>
            <person name="Huitt-Roehl C.R."/>
            <person name="Pal P."/>
            <person name="Suttle J.C."/>
            <person name="Spanner R.E."/>
            <person name="Neubauer J.D."/>
            <person name="Jurick W.M.II."/>
            <person name="Stott K.A."/>
            <person name="Secor G.A."/>
            <person name="Thomma B.P.H.J."/>
            <person name="Van de Peer Y."/>
            <person name="Townsend C.A."/>
            <person name="Bolton M.D."/>
        </authorList>
    </citation>
    <scope>NUCLEOTIDE SEQUENCE [LARGE SCALE GENOMIC DNA]</scope>
    <source>
        <strain evidence="16">CBS538.71</strain>
    </source>
</reference>
<keyword evidence="6 11" id="KW-0732">Signal</keyword>
<dbReference type="PANTHER" id="PTHR40631:SF1">
    <property type="entry name" value="ALPHA-L-ARABINOFURANOSIDASE AXHA-2-RELATED"/>
    <property type="match status" value="1"/>
</dbReference>
<dbReference type="SUPFAM" id="SSF75005">
    <property type="entry name" value="Arabinanase/levansucrase/invertase"/>
    <property type="match status" value="1"/>
</dbReference>
<feature type="region of interest" description="Disordered" evidence="12">
    <location>
        <begin position="339"/>
        <end position="377"/>
    </location>
</feature>
<dbReference type="GO" id="GO:0046373">
    <property type="term" value="P:L-arabinose metabolic process"/>
    <property type="evidence" value="ECO:0007669"/>
    <property type="project" value="UniProtKB-UniRule"/>
</dbReference>
<gene>
    <name evidence="15" type="ORF">CBER1_00545</name>
</gene>
<dbReference type="PANTHER" id="PTHR40631">
    <property type="entry name" value="ALPHA-L-ARABINOFURANOSIDASE AXHA-2-RELATED"/>
    <property type="match status" value="1"/>
</dbReference>
<feature type="compositionally biased region" description="Basic and acidic residues" evidence="12">
    <location>
        <begin position="363"/>
        <end position="375"/>
    </location>
</feature>
<feature type="region of interest" description="Disordered" evidence="12">
    <location>
        <begin position="277"/>
        <end position="298"/>
    </location>
</feature>
<dbReference type="InterPro" id="IPR005193">
    <property type="entry name" value="GH62_arabinosidase"/>
</dbReference>
<dbReference type="Gene3D" id="2.40.30.10">
    <property type="entry name" value="Translation factors"/>
    <property type="match status" value="1"/>
</dbReference>
<sequence>MLQVTKFILLAGAAVQGALGSPVAKPEHELLDALNAPTNTIEARQCGLPCSYKWTSSGPLAQPSNGAKSLKDFTVTTINGQHIVYASYYDGSNYRSLNFAHFGSFSSMGSAKQNPMTNSAVAPTLFFFKPKNIWILAYQWGATAFSYRTSSDPTNANSWSAAQPLFSGSISGSDTGPIDQTLIGDSSNMYLFFTGDNGKIYRASMPIGNFPGNFGSASTVVMSDIRNNLFEAVQVYTYGTSKYLMIVEAIGSNGRYFRSYTSTNLGGSWTPQAATESKPFAGKANSGATWTNDISHGDLVRSNNDQTMTIDPCNLQLLYQGRNPNDNPSDYNALPQAEEKLPENKGAEDKTTEARGPTLAEEQQQKKSEGKDNTQRKKASFGIPSLAFFAVGLPLGYYFSDSLPLRKSTGLSDPREFVKYTLIGKDSVSSTCAIFRLRPSTGTTVDLADPNLERAITSVEFKQPQLQIARSYTCLPQADGQHEDELRFLIRREQKGEVSNFLHRLPEGAELETRGLHPEFILPENVNSVAFLVGGTGIAPAAQAADILAGQADVHVLWASRRREDCIGGFSDTQIEPKKTGWGFWGSSKPAKGTERVDDLPNAEKGALVTILESLKQRSAASNGRSSRLAVDYFVDEEGSFIRPEDVKRMIYRLTKDQKDSDSGRNILFVSGPEGFLSYWAGSKQWANGREVQGPLRGVLSTLDLSGWDVIKL</sequence>
<accession>A0A2S6CBH7</accession>
<evidence type="ECO:0000256" key="13">
    <source>
        <dbReference type="SAM" id="SignalP"/>
    </source>
</evidence>
<evidence type="ECO:0000256" key="11">
    <source>
        <dbReference type="RuleBase" id="RU368117"/>
    </source>
</evidence>
<comment type="function">
    <text evidence="11">Alpha-L-arabinofuranosidase involved in the hydrolysis of xylan, a major structural heterogeneous polysaccharide found in plant biomass representing the second most abundant polysaccharide in the biosphere, after cellulose.</text>
</comment>
<dbReference type="InterPro" id="IPR017938">
    <property type="entry name" value="Riboflavin_synthase-like_b-brl"/>
</dbReference>
<dbReference type="GO" id="GO:0016491">
    <property type="term" value="F:oxidoreductase activity"/>
    <property type="evidence" value="ECO:0007669"/>
    <property type="project" value="InterPro"/>
</dbReference>
<dbReference type="CDD" id="cd08987">
    <property type="entry name" value="GH62"/>
    <property type="match status" value="1"/>
</dbReference>
<dbReference type="STRING" id="357750.A0A2S6CBH7"/>
<evidence type="ECO:0000256" key="3">
    <source>
        <dbReference type="ARBA" id="ARBA00007396"/>
    </source>
</evidence>
<evidence type="ECO:0000313" key="15">
    <source>
        <dbReference type="EMBL" id="PPJ57077.1"/>
    </source>
</evidence>
<keyword evidence="8" id="KW-0119">Carbohydrate metabolism</keyword>
<dbReference type="InterPro" id="IPR039261">
    <property type="entry name" value="FNR_nucleotide-bd"/>
</dbReference>
<dbReference type="OrthoDB" id="432685at2759"/>
<comment type="similarity">
    <text evidence="3 11">Belongs to the glycosyl hydrolase 62 family.</text>
</comment>
<comment type="caution">
    <text evidence="15">The sequence shown here is derived from an EMBL/GenBank/DDBJ whole genome shotgun (WGS) entry which is preliminary data.</text>
</comment>
<dbReference type="PROSITE" id="PS51384">
    <property type="entry name" value="FAD_FR"/>
    <property type="match status" value="1"/>
</dbReference>
<dbReference type="Gene3D" id="3.40.50.80">
    <property type="entry name" value="Nucleotide-binding domain of ferredoxin-NADP reductase (FNR) module"/>
    <property type="match status" value="1"/>
</dbReference>
<comment type="catalytic activity">
    <reaction evidence="1 11">
        <text>Hydrolysis of terminal non-reducing alpha-L-arabinofuranoside residues in alpha-L-arabinosides.</text>
        <dbReference type="EC" id="3.2.1.55"/>
    </reaction>
</comment>
<evidence type="ECO:0000256" key="8">
    <source>
        <dbReference type="ARBA" id="ARBA00023277"/>
    </source>
</evidence>
<dbReference type="Pfam" id="PF03664">
    <property type="entry name" value="Glyco_hydro_62"/>
    <property type="match status" value="1"/>
</dbReference>
<dbReference type="EC" id="3.2.1.55" evidence="11"/>
<dbReference type="Proteomes" id="UP000237631">
    <property type="component" value="Unassembled WGS sequence"/>
</dbReference>
<keyword evidence="4 11" id="KW-0964">Secreted</keyword>
<feature type="chain" id="PRO_5015546796" description="Alpha-L-arabinofuranosidase" evidence="13">
    <location>
        <begin position="21"/>
        <end position="713"/>
    </location>
</feature>
<dbReference type="GO" id="GO:0045493">
    <property type="term" value="P:xylan catabolic process"/>
    <property type="evidence" value="ECO:0007669"/>
    <property type="project" value="UniProtKB-UniRule"/>
</dbReference>
<dbReference type="SUPFAM" id="SSF63380">
    <property type="entry name" value="Riboflavin synthase domain-like"/>
    <property type="match status" value="1"/>
</dbReference>
<name>A0A2S6CBH7_9PEZI</name>
<dbReference type="EMBL" id="PNEN01000503">
    <property type="protein sequence ID" value="PPJ57077.1"/>
    <property type="molecule type" value="Genomic_DNA"/>
</dbReference>
<dbReference type="SUPFAM" id="SSF52343">
    <property type="entry name" value="Ferredoxin reductase-like, C-terminal NADP-linked domain"/>
    <property type="match status" value="1"/>
</dbReference>
<dbReference type="Gene3D" id="2.115.10.20">
    <property type="entry name" value="Glycosyl hydrolase domain, family 43"/>
    <property type="match status" value="1"/>
</dbReference>
<comment type="subcellular location">
    <subcellularLocation>
        <location evidence="2 11">Secreted</location>
    </subcellularLocation>
</comment>
<dbReference type="InterPro" id="IPR023296">
    <property type="entry name" value="Glyco_hydro_beta-prop_sf"/>
</dbReference>
<feature type="signal peptide" evidence="13">
    <location>
        <begin position="1"/>
        <end position="20"/>
    </location>
</feature>